<evidence type="ECO:0000256" key="1">
    <source>
        <dbReference type="ARBA" id="ARBA00022714"/>
    </source>
</evidence>
<evidence type="ECO:0000313" key="6">
    <source>
        <dbReference type="EMBL" id="AWT60532.1"/>
    </source>
</evidence>
<dbReference type="SUPFAM" id="SSF50022">
    <property type="entry name" value="ISP domain"/>
    <property type="match status" value="1"/>
</dbReference>
<keyword evidence="1" id="KW-0001">2Fe-2S</keyword>
<name>A0A2Z4ARB2_9BACT</name>
<dbReference type="PROSITE" id="PS51296">
    <property type="entry name" value="RIESKE"/>
    <property type="match status" value="1"/>
</dbReference>
<reference evidence="6 7" key="1">
    <citation type="submission" date="2018-06" db="EMBL/GenBank/DDBJ databases">
        <title>Draft Genome Sequence of a Novel Marine Bacterium Related to the Verrucomicrobia.</title>
        <authorList>
            <person name="Vosseberg J."/>
            <person name="Martijn J."/>
            <person name="Ettema T.J.G."/>
        </authorList>
    </citation>
    <scope>NUCLEOTIDE SEQUENCE [LARGE SCALE GENOMIC DNA]</scope>
    <source>
        <strain evidence="6">TARA_B100001123</strain>
    </source>
</reference>
<dbReference type="Proteomes" id="UP000247465">
    <property type="component" value="Chromosome"/>
</dbReference>
<organism evidence="6 7">
    <name type="scientific">Candidatus Moanibacter tarae</name>
    <dbReference type="NCBI Taxonomy" id="2200854"/>
    <lineage>
        <taxon>Bacteria</taxon>
        <taxon>Pseudomonadati</taxon>
        <taxon>Verrucomicrobiota</taxon>
        <taxon>Opitutia</taxon>
        <taxon>Puniceicoccales</taxon>
        <taxon>Puniceicoccales incertae sedis</taxon>
        <taxon>Candidatus Moanibacter</taxon>
    </lineage>
</organism>
<keyword evidence="6" id="KW-0560">Oxidoreductase</keyword>
<dbReference type="InterPro" id="IPR036922">
    <property type="entry name" value="Rieske_2Fe-2S_sf"/>
</dbReference>
<keyword evidence="6" id="KW-0223">Dioxygenase</keyword>
<feature type="domain" description="Rieske" evidence="5">
    <location>
        <begin position="4"/>
        <end position="115"/>
    </location>
</feature>
<protein>
    <submittedName>
        <fullName evidence="6">3-phenylpropionate/cinnamic acid dioxygenase ferredoxin subunit</fullName>
    </submittedName>
</protein>
<evidence type="ECO:0000256" key="2">
    <source>
        <dbReference type="ARBA" id="ARBA00022723"/>
    </source>
</evidence>
<evidence type="ECO:0000256" key="3">
    <source>
        <dbReference type="ARBA" id="ARBA00023004"/>
    </source>
</evidence>
<proteinExistence type="predicted"/>
<dbReference type="InterPro" id="IPR017941">
    <property type="entry name" value="Rieske_2Fe-2S"/>
</dbReference>
<keyword evidence="3" id="KW-0408">Iron</keyword>
<gene>
    <name evidence="6" type="primary">hcaC_2</name>
    <name evidence="6" type="ORF">DF168_01746</name>
</gene>
<evidence type="ECO:0000256" key="4">
    <source>
        <dbReference type="ARBA" id="ARBA00023014"/>
    </source>
</evidence>
<dbReference type="GO" id="GO:0046872">
    <property type="term" value="F:metal ion binding"/>
    <property type="evidence" value="ECO:0007669"/>
    <property type="project" value="UniProtKB-KW"/>
</dbReference>
<dbReference type="GO" id="GO:0051537">
    <property type="term" value="F:2 iron, 2 sulfur cluster binding"/>
    <property type="evidence" value="ECO:0007669"/>
    <property type="project" value="UniProtKB-KW"/>
</dbReference>
<sequence>MSRHVVSKVRDLPPGKRMIVSLGGKGGIGIFNISGRFHALRNRCPHQGGPLCEGRLRPHVISRGVYKTNHAQDRIILKCPWHQWEFNIESGRALYDEKLRVKTYCVQIENGDVVLYLNT</sequence>
<accession>A0A2Z4ARB2</accession>
<dbReference type="PANTHER" id="PTHR21496">
    <property type="entry name" value="FERREDOXIN-RELATED"/>
    <property type="match status" value="1"/>
</dbReference>
<keyword evidence="2" id="KW-0479">Metal-binding</keyword>
<dbReference type="AlphaFoldDB" id="A0A2Z4ARB2"/>
<dbReference type="Pfam" id="PF00355">
    <property type="entry name" value="Rieske"/>
    <property type="match status" value="1"/>
</dbReference>
<dbReference type="EMBL" id="CP029803">
    <property type="protein sequence ID" value="AWT60532.1"/>
    <property type="molecule type" value="Genomic_DNA"/>
</dbReference>
<dbReference type="Gene3D" id="2.102.10.10">
    <property type="entry name" value="Rieske [2Fe-2S] iron-sulphur domain"/>
    <property type="match status" value="1"/>
</dbReference>
<keyword evidence="4" id="KW-0411">Iron-sulfur</keyword>
<evidence type="ECO:0000313" key="7">
    <source>
        <dbReference type="Proteomes" id="UP000247465"/>
    </source>
</evidence>
<evidence type="ECO:0000259" key="5">
    <source>
        <dbReference type="PROSITE" id="PS51296"/>
    </source>
</evidence>
<dbReference type="KEGG" id="mtar:DF168_01746"/>
<dbReference type="PANTHER" id="PTHR21496:SF23">
    <property type="entry name" value="3-PHENYLPROPIONATE_CINNAMIC ACID DIOXYGENASE FERREDOXIN SUBUNIT"/>
    <property type="match status" value="1"/>
</dbReference>
<dbReference type="GO" id="GO:0051213">
    <property type="term" value="F:dioxygenase activity"/>
    <property type="evidence" value="ECO:0007669"/>
    <property type="project" value="UniProtKB-KW"/>
</dbReference>